<dbReference type="PANTHER" id="PTHR48258:SF6">
    <property type="entry name" value="LEUCINE-RICH REPEAT DOMAIN, L DOMAIN-CONTAINING PROTEIN"/>
    <property type="match status" value="1"/>
</dbReference>
<reference evidence="2" key="1">
    <citation type="submission" date="2023-08" db="EMBL/GenBank/DDBJ databases">
        <title>A de novo genome assembly of Solanum verrucosum Schlechtendal, a Mexican diploid species geographically isolated from the other diploid A-genome species in potato relatives.</title>
        <authorList>
            <person name="Hosaka K."/>
        </authorList>
    </citation>
    <scope>NUCLEOTIDE SEQUENCE</scope>
    <source>
        <tissue evidence="2">Young leaves</tissue>
    </source>
</reference>
<protein>
    <recommendedName>
        <fullName evidence="1">DUF4218 domain-containing protein</fullName>
    </recommendedName>
</protein>
<evidence type="ECO:0000313" key="3">
    <source>
        <dbReference type="Proteomes" id="UP001234989"/>
    </source>
</evidence>
<dbReference type="Pfam" id="PF13960">
    <property type="entry name" value="DUF4218"/>
    <property type="match status" value="1"/>
</dbReference>
<proteinExistence type="predicted"/>
<dbReference type="PANTHER" id="PTHR48258">
    <property type="entry name" value="DUF4218 DOMAIN-CONTAINING PROTEIN-RELATED"/>
    <property type="match status" value="1"/>
</dbReference>
<dbReference type="AlphaFoldDB" id="A0AAF0QEZ2"/>
<dbReference type="InterPro" id="IPR025452">
    <property type="entry name" value="DUF4218"/>
</dbReference>
<organism evidence="2 3">
    <name type="scientific">Solanum verrucosum</name>
    <dbReference type="NCBI Taxonomy" id="315347"/>
    <lineage>
        <taxon>Eukaryota</taxon>
        <taxon>Viridiplantae</taxon>
        <taxon>Streptophyta</taxon>
        <taxon>Embryophyta</taxon>
        <taxon>Tracheophyta</taxon>
        <taxon>Spermatophyta</taxon>
        <taxon>Magnoliopsida</taxon>
        <taxon>eudicotyledons</taxon>
        <taxon>Gunneridae</taxon>
        <taxon>Pentapetalae</taxon>
        <taxon>asterids</taxon>
        <taxon>lamiids</taxon>
        <taxon>Solanales</taxon>
        <taxon>Solanaceae</taxon>
        <taxon>Solanoideae</taxon>
        <taxon>Solaneae</taxon>
        <taxon>Solanum</taxon>
    </lineage>
</organism>
<name>A0AAF0QEZ2_SOLVR</name>
<dbReference type="Pfam" id="PF02992">
    <property type="entry name" value="Transposase_21"/>
    <property type="match status" value="1"/>
</dbReference>
<evidence type="ECO:0000259" key="1">
    <source>
        <dbReference type="Pfam" id="PF13960"/>
    </source>
</evidence>
<dbReference type="EMBL" id="CP133614">
    <property type="protein sequence ID" value="WMV19316.1"/>
    <property type="molecule type" value="Genomic_DNA"/>
</dbReference>
<dbReference type="InterPro" id="IPR004242">
    <property type="entry name" value="Transposase_21"/>
</dbReference>
<sequence>MRWHKATYLDETNVLRHPVDSEAWKEFDKNHTWFAQEPHNIRLGLTTDGFNPFGNMSTNYNMWHVILFPYNLPPWKCFTDPFMMMSLLIPGPQAPGKDIDVYLRPLVDELKELWSDGVETFDASTGECFKMHDAVLWTINDFPAYDVMHIEKNICESILGTLLNIDKKIKDTEKAREDLKDMNIRKELWLQHDDSSYTMPSACYNMSEKEKREFGEFLQCVKCPDGYASNISRCVSTDGVKLAKLKSHDYHVLLQRLLPIAIRGFGNKDVYLALIELGHFFQRLCCKTLKRDDLEQLERDIVIILCKLEMIFPHAFFYIMVHLAVHLPREAMYGGPVQYRWMYKIERFLCKLKRYVRNKARPEGSIVEGYIIDECLTF</sequence>
<gene>
    <name evidence="2" type="ORF">MTR67_012701</name>
</gene>
<accession>A0AAF0QEZ2</accession>
<evidence type="ECO:0000313" key="2">
    <source>
        <dbReference type="EMBL" id="WMV19316.1"/>
    </source>
</evidence>
<feature type="domain" description="DUF4218" evidence="1">
    <location>
        <begin position="284"/>
        <end position="378"/>
    </location>
</feature>
<keyword evidence="3" id="KW-1185">Reference proteome</keyword>
<dbReference type="Proteomes" id="UP001234989">
    <property type="component" value="Chromosome 3"/>
</dbReference>